<organism evidence="9 10">
    <name type="scientific">Streptomyces rubradiris</name>
    <name type="common">Streptomyces achromogenes subsp. rubradiris</name>
    <dbReference type="NCBI Taxonomy" id="285531"/>
    <lineage>
        <taxon>Bacteria</taxon>
        <taxon>Bacillati</taxon>
        <taxon>Actinomycetota</taxon>
        <taxon>Actinomycetes</taxon>
        <taxon>Kitasatosporales</taxon>
        <taxon>Streptomycetaceae</taxon>
        <taxon>Streptomyces</taxon>
    </lineage>
</organism>
<keyword evidence="4" id="KW-0378">Hydrolase</keyword>
<evidence type="ECO:0000313" key="9">
    <source>
        <dbReference type="EMBL" id="GHI56274.1"/>
    </source>
</evidence>
<comment type="cofactor">
    <cofactor evidence="2">
        <name>Mg(2+)</name>
        <dbReference type="ChEBI" id="CHEBI:18420"/>
    </cofactor>
</comment>
<sequence>MANGQWYPPEWPDRIRALADGSLTPVAPRRAATVLLLKDTPDGPVVHMLRRRASMAFAGGAYAYPGGGVDPRDDDRRVRWAGPTRAWWAQRLGVGEAAAQAIVCAAVRETYEEAGVLLAGPGPDSVVGDTTGDDWEADRAALVARELSFAEFLDRRGLVLRSDLLGAWARWITPEFEARRYDTWFFVAALPEGQRTRNASTEADRTVWIRPAEAAAGYDRGELLMMPPTIATLRRLLPYGTAAEALAAAPAREMTPVRATARLQGDEIVLSWPGHEEFTKHIPAAAEPTGAVAAEPAGRTVAGPTGPTGPTEPTGPTAAEPTWPSTGEPARPTASESAAGPTTATTPATPTRSETSMTATTMPTASGKPGAPEASADGPAGGPADSPAGTRPAAPTTTPSATSSTTASPTPSTTGGGPA</sequence>
<dbReference type="PANTHER" id="PTHR12318:SF0">
    <property type="entry name" value="ACYL-COENZYME A DIPHOSPHATASE NUDT19"/>
    <property type="match status" value="1"/>
</dbReference>
<evidence type="ECO:0000256" key="2">
    <source>
        <dbReference type="ARBA" id="ARBA00001946"/>
    </source>
</evidence>
<evidence type="ECO:0000256" key="6">
    <source>
        <dbReference type="ARBA" id="ARBA00023211"/>
    </source>
</evidence>
<evidence type="ECO:0000313" key="10">
    <source>
        <dbReference type="Proteomes" id="UP000646738"/>
    </source>
</evidence>
<evidence type="ECO:0000256" key="7">
    <source>
        <dbReference type="SAM" id="MobiDB-lite"/>
    </source>
</evidence>
<reference evidence="10" key="1">
    <citation type="submission" date="2023-07" db="EMBL/GenBank/DDBJ databases">
        <title>Whole genome shotgun sequence of Streptomyces achromogenes subsp. rubradiris NBRC 14000.</title>
        <authorList>
            <person name="Komaki H."/>
            <person name="Tamura T."/>
        </authorList>
    </citation>
    <scope>NUCLEOTIDE SEQUENCE [LARGE SCALE GENOMIC DNA]</scope>
    <source>
        <strain evidence="10">NBRC 14000</strain>
    </source>
</reference>
<feature type="compositionally biased region" description="Low complexity" evidence="7">
    <location>
        <begin position="332"/>
        <end position="413"/>
    </location>
</feature>
<evidence type="ECO:0000259" key="8">
    <source>
        <dbReference type="PROSITE" id="PS51462"/>
    </source>
</evidence>
<feature type="compositionally biased region" description="Low complexity" evidence="7">
    <location>
        <begin position="297"/>
        <end position="322"/>
    </location>
</feature>
<keyword evidence="10" id="KW-1185">Reference proteome</keyword>
<evidence type="ECO:0000256" key="5">
    <source>
        <dbReference type="ARBA" id="ARBA00022842"/>
    </source>
</evidence>
<dbReference type="EMBL" id="BNEA01000015">
    <property type="protein sequence ID" value="GHI56274.1"/>
    <property type="molecule type" value="Genomic_DNA"/>
</dbReference>
<comment type="caution">
    <text evidence="9">The sequence shown here is derived from an EMBL/GenBank/DDBJ whole genome shotgun (WGS) entry which is preliminary data.</text>
</comment>
<evidence type="ECO:0000256" key="1">
    <source>
        <dbReference type="ARBA" id="ARBA00001936"/>
    </source>
</evidence>
<keyword evidence="3" id="KW-0479">Metal-binding</keyword>
<dbReference type="Gene3D" id="3.90.79.10">
    <property type="entry name" value="Nucleoside Triphosphate Pyrophosphohydrolase"/>
    <property type="match status" value="1"/>
</dbReference>
<dbReference type="InterPro" id="IPR039121">
    <property type="entry name" value="NUDT19"/>
</dbReference>
<dbReference type="Proteomes" id="UP000646738">
    <property type="component" value="Unassembled WGS sequence"/>
</dbReference>
<keyword evidence="6" id="KW-0464">Manganese</keyword>
<dbReference type="PROSITE" id="PS51462">
    <property type="entry name" value="NUDIX"/>
    <property type="match status" value="1"/>
</dbReference>
<dbReference type="InterPro" id="IPR015797">
    <property type="entry name" value="NUDIX_hydrolase-like_dom_sf"/>
</dbReference>
<gene>
    <name evidence="9" type="ORF">Srubr_61200</name>
</gene>
<keyword evidence="5" id="KW-0460">Magnesium</keyword>
<dbReference type="PANTHER" id="PTHR12318">
    <property type="entry name" value="TESTOSTERONE-REGULATED PROTEIN RP2"/>
    <property type="match status" value="1"/>
</dbReference>
<evidence type="ECO:0000256" key="4">
    <source>
        <dbReference type="ARBA" id="ARBA00022801"/>
    </source>
</evidence>
<evidence type="ECO:0000256" key="3">
    <source>
        <dbReference type="ARBA" id="ARBA00022723"/>
    </source>
</evidence>
<feature type="region of interest" description="Disordered" evidence="7">
    <location>
        <begin position="297"/>
        <end position="419"/>
    </location>
</feature>
<name>A0ABQ3RKD5_STRRR</name>
<proteinExistence type="predicted"/>
<comment type="cofactor">
    <cofactor evidence="1">
        <name>Mn(2+)</name>
        <dbReference type="ChEBI" id="CHEBI:29035"/>
    </cofactor>
</comment>
<feature type="domain" description="Nudix hydrolase" evidence="8">
    <location>
        <begin position="28"/>
        <end position="231"/>
    </location>
</feature>
<protein>
    <recommendedName>
        <fullName evidence="8">Nudix hydrolase domain-containing protein</fullName>
    </recommendedName>
</protein>
<dbReference type="InterPro" id="IPR000086">
    <property type="entry name" value="NUDIX_hydrolase_dom"/>
</dbReference>
<dbReference type="SUPFAM" id="SSF55811">
    <property type="entry name" value="Nudix"/>
    <property type="match status" value="1"/>
</dbReference>
<accession>A0ABQ3RKD5</accession>